<protein>
    <recommendedName>
        <fullName evidence="3">Esterase</fullName>
    </recommendedName>
</protein>
<evidence type="ECO:0000313" key="2">
    <source>
        <dbReference type="Proteomes" id="UP000239068"/>
    </source>
</evidence>
<dbReference type="Gene3D" id="3.40.50.1820">
    <property type="entry name" value="alpha/beta hydrolase"/>
    <property type="match status" value="1"/>
</dbReference>
<dbReference type="PANTHER" id="PTHR48098">
    <property type="entry name" value="ENTEROCHELIN ESTERASE-RELATED"/>
    <property type="match status" value="1"/>
</dbReference>
<dbReference type="OrthoDB" id="9784036at2"/>
<dbReference type="Pfam" id="PF00756">
    <property type="entry name" value="Esterase"/>
    <property type="match status" value="1"/>
</dbReference>
<dbReference type="AlphaFoldDB" id="A0A2S7WZI2"/>
<dbReference type="InterPro" id="IPR029058">
    <property type="entry name" value="AB_hydrolase_fold"/>
</dbReference>
<dbReference type="Proteomes" id="UP000239068">
    <property type="component" value="Unassembled WGS sequence"/>
</dbReference>
<organism evidence="1 2">
    <name type="scientific">Polaribacter glomeratus</name>
    <dbReference type="NCBI Taxonomy" id="102"/>
    <lineage>
        <taxon>Bacteria</taxon>
        <taxon>Pseudomonadati</taxon>
        <taxon>Bacteroidota</taxon>
        <taxon>Flavobacteriia</taxon>
        <taxon>Flavobacteriales</taxon>
        <taxon>Flavobacteriaceae</taxon>
    </lineage>
</organism>
<dbReference type="RefSeq" id="WP_105021366.1">
    <property type="nucleotide sequence ID" value="NZ_MSCM01000001.1"/>
</dbReference>
<proteinExistence type="predicted"/>
<sequence length="380" mass="44462">MKKLTFIILFLIFTESILSQNYESYKKLIDTTIFSSHLGYTKDISIIVPKHWQKDIDKTYPLTIIFDKQNTRSHEFIINTIDYLTINDQIPSTIIVSVKSDTMKRTRETLHKATSFDGQAEENELFIFNELIPLIEEKYKASKFRMFIGHSRYGYLTTYLFEKRLKDLNAVISLSPFFTTQKNINLSDSIIAVNSYNGKFTKYYRYGIGNDFPDEFKLMEKSLKFINNKLIDAKGVLFQEAHHNSTPGLIAPTALYDVFEYWSNQVNNFFSIRNKDVNQLTIASQNIKNHYGQELRASIGILNGKGWEFFNDKQFEKAIVVWEILLNEYPNFSEGFLNIIWAQEELNLDTKTTLKKLIKSLNNSEFYSESEKKEILKELK</sequence>
<dbReference type="PANTHER" id="PTHR48098:SF6">
    <property type="entry name" value="FERRI-BACILLIBACTIN ESTERASE BESA"/>
    <property type="match status" value="1"/>
</dbReference>
<dbReference type="InterPro" id="IPR000801">
    <property type="entry name" value="Esterase-like"/>
</dbReference>
<accession>A0A2S7WZI2</accession>
<keyword evidence="2" id="KW-1185">Reference proteome</keyword>
<evidence type="ECO:0000313" key="1">
    <source>
        <dbReference type="EMBL" id="PQJ82821.1"/>
    </source>
</evidence>
<reference evidence="1 2" key="1">
    <citation type="submission" date="2016-12" db="EMBL/GenBank/DDBJ databases">
        <title>Trade-off between light-utilization and light-protection in marine flavobacteria.</title>
        <authorList>
            <person name="Kumagai Y."/>
            <person name="Yoshizawa S."/>
            <person name="Kogure K."/>
            <person name="Iwasaki W."/>
        </authorList>
    </citation>
    <scope>NUCLEOTIDE SEQUENCE [LARGE SCALE GENOMIC DNA]</scope>
    <source>
        <strain evidence="1 2">ATCC 43844</strain>
    </source>
</reference>
<name>A0A2S7WZI2_9FLAO</name>
<gene>
    <name evidence="1" type="ORF">BTO16_09635</name>
</gene>
<evidence type="ECO:0008006" key="3">
    <source>
        <dbReference type="Google" id="ProtNLM"/>
    </source>
</evidence>
<dbReference type="SUPFAM" id="SSF53474">
    <property type="entry name" value="alpha/beta-Hydrolases"/>
    <property type="match status" value="1"/>
</dbReference>
<dbReference type="InterPro" id="IPR050583">
    <property type="entry name" value="Mycobacterial_A85_antigen"/>
</dbReference>
<comment type="caution">
    <text evidence="1">The sequence shown here is derived from an EMBL/GenBank/DDBJ whole genome shotgun (WGS) entry which is preliminary data.</text>
</comment>
<dbReference type="EMBL" id="MSCM01000001">
    <property type="protein sequence ID" value="PQJ82821.1"/>
    <property type="molecule type" value="Genomic_DNA"/>
</dbReference>